<feature type="domain" description="Phospholipase C/D" evidence="1">
    <location>
        <begin position="24"/>
        <end position="164"/>
    </location>
</feature>
<comment type="caution">
    <text evidence="2">The sequence shown here is derived from an EMBL/GenBank/DDBJ whole genome shotgun (WGS) entry which is preliminary data.</text>
</comment>
<dbReference type="InterPro" id="IPR029002">
    <property type="entry name" value="PLPC/GPLD1"/>
</dbReference>
<organism evidence="2">
    <name type="scientific">hot springs metagenome</name>
    <dbReference type="NCBI Taxonomy" id="433727"/>
    <lineage>
        <taxon>unclassified sequences</taxon>
        <taxon>metagenomes</taxon>
        <taxon>ecological metagenomes</taxon>
    </lineage>
</organism>
<gene>
    <name evidence="2" type="ORF">A45J_2316</name>
</gene>
<dbReference type="Pfam" id="PF00882">
    <property type="entry name" value="Zn_dep_PLPC"/>
    <property type="match status" value="1"/>
</dbReference>
<protein>
    <recommendedName>
        <fullName evidence="1">Phospholipase C/D domain-containing protein</fullName>
    </recommendedName>
</protein>
<proteinExistence type="predicted"/>
<dbReference type="EMBL" id="BLAB01000001">
    <property type="protein sequence ID" value="GER94552.1"/>
    <property type="molecule type" value="Genomic_DNA"/>
</dbReference>
<sequence length="227" mass="26303">MIFFMSLVGFLLVPSFSFAWGPLTHIYLGSEIYSYAPLIPAGIMALLRKYRQDFLYGNLMADMILGKKYLPDDKSSHSWDMGLRLMEQAKKGSEKAFVYGYLSHLAADTVAHEALTEDKWNIGHAWIEMKADSLINKTYWLESMTINMAVQRRNDRFLENSLDRFIFSFNTNKRIYKGMVFLSVFNKQRKRGVDKNYIRSLHEESIFNILDLLQNGENASVLKKSPL</sequence>
<dbReference type="AlphaFoldDB" id="A0A5J4L5L6"/>
<accession>A0A5J4L5L6</accession>
<evidence type="ECO:0000259" key="1">
    <source>
        <dbReference type="Pfam" id="PF00882"/>
    </source>
</evidence>
<evidence type="ECO:0000313" key="2">
    <source>
        <dbReference type="EMBL" id="GER94552.1"/>
    </source>
</evidence>
<reference evidence="2" key="1">
    <citation type="submission" date="2019-10" db="EMBL/GenBank/DDBJ databases">
        <title>Metagenomic sequencing of thiosulfate-disproportionating enrichment culture.</title>
        <authorList>
            <person name="Umezawa K."/>
            <person name="Kojima H."/>
            <person name="Fukui M."/>
        </authorList>
    </citation>
    <scope>NUCLEOTIDE SEQUENCE</scope>
    <source>
        <strain evidence="2">45J</strain>
    </source>
</reference>
<name>A0A5J4L5L6_9ZZZZ</name>